<evidence type="ECO:0000256" key="13">
    <source>
        <dbReference type="RuleBase" id="RU361161"/>
    </source>
</evidence>
<keyword evidence="7 13" id="KW-0378">Hydrolase</keyword>
<dbReference type="Pfam" id="PF14310">
    <property type="entry name" value="Fn3-like"/>
    <property type="match status" value="1"/>
</dbReference>
<evidence type="ECO:0000256" key="11">
    <source>
        <dbReference type="ARBA" id="ARBA00023295"/>
    </source>
</evidence>
<evidence type="ECO:0000259" key="15">
    <source>
        <dbReference type="SMART" id="SM01217"/>
    </source>
</evidence>
<evidence type="ECO:0000256" key="6">
    <source>
        <dbReference type="ARBA" id="ARBA00022729"/>
    </source>
</evidence>
<dbReference type="PANTHER" id="PTHR42715">
    <property type="entry name" value="BETA-GLUCOSIDASE"/>
    <property type="match status" value="1"/>
</dbReference>
<gene>
    <name evidence="16" type="ORF">ISF_09971</name>
</gene>
<evidence type="ECO:0000256" key="10">
    <source>
        <dbReference type="ARBA" id="ARBA00023277"/>
    </source>
</evidence>
<evidence type="ECO:0000256" key="3">
    <source>
        <dbReference type="ARBA" id="ARBA00004987"/>
    </source>
</evidence>
<keyword evidence="8" id="KW-0136">Cellulose degradation</keyword>
<keyword evidence="12 13" id="KW-0624">Polysaccharide degradation</keyword>
<dbReference type="UniPathway" id="UPA00696"/>
<dbReference type="PROSITE" id="PS00775">
    <property type="entry name" value="GLYCOSYL_HYDROL_F3"/>
    <property type="match status" value="1"/>
</dbReference>
<evidence type="ECO:0000313" key="16">
    <source>
        <dbReference type="EMBL" id="OAA35972.1"/>
    </source>
</evidence>
<dbReference type="Gene3D" id="2.60.40.10">
    <property type="entry name" value="Immunoglobulins"/>
    <property type="match status" value="1"/>
</dbReference>
<feature type="chain" id="PRO_5007882391" description="beta-glucosidase" evidence="14">
    <location>
        <begin position="19"/>
        <end position="745"/>
    </location>
</feature>
<comment type="similarity">
    <text evidence="4 13">Belongs to the glycosyl hydrolase 3 family.</text>
</comment>
<dbReference type="GO" id="GO:0008422">
    <property type="term" value="F:beta-glucosidase activity"/>
    <property type="evidence" value="ECO:0007669"/>
    <property type="project" value="UniProtKB-EC"/>
</dbReference>
<dbReference type="Pfam" id="PF00933">
    <property type="entry name" value="Glyco_hydro_3"/>
    <property type="match status" value="1"/>
</dbReference>
<reference evidence="16 17" key="1">
    <citation type="journal article" date="2016" name="Genome Biol. Evol.">
        <title>Divergent and convergent evolution of fungal pathogenicity.</title>
        <authorList>
            <person name="Shang Y."/>
            <person name="Xiao G."/>
            <person name="Zheng P."/>
            <person name="Cen K."/>
            <person name="Zhan S."/>
            <person name="Wang C."/>
        </authorList>
    </citation>
    <scope>NUCLEOTIDE SEQUENCE [LARGE SCALE GENOMIC DNA]</scope>
    <source>
        <strain evidence="16 17">ARSEF 2679</strain>
    </source>
</reference>
<dbReference type="GO" id="GO:0030245">
    <property type="term" value="P:cellulose catabolic process"/>
    <property type="evidence" value="ECO:0007669"/>
    <property type="project" value="UniProtKB-UniPathway"/>
</dbReference>
<dbReference type="Gene3D" id="3.20.20.300">
    <property type="entry name" value="Glycoside hydrolase, family 3, N-terminal domain"/>
    <property type="match status" value="1"/>
</dbReference>
<keyword evidence="5" id="KW-0964">Secreted</keyword>
<evidence type="ECO:0000256" key="9">
    <source>
        <dbReference type="ARBA" id="ARBA00023180"/>
    </source>
</evidence>
<dbReference type="InterPro" id="IPR026891">
    <property type="entry name" value="Fn3-like"/>
</dbReference>
<keyword evidence="11 13" id="KW-0326">Glycosidase</keyword>
<evidence type="ECO:0000256" key="14">
    <source>
        <dbReference type="SAM" id="SignalP"/>
    </source>
</evidence>
<dbReference type="Gene3D" id="3.40.50.1700">
    <property type="entry name" value="Glycoside hydrolase family 3 C-terminal domain"/>
    <property type="match status" value="1"/>
</dbReference>
<dbReference type="Pfam" id="PF01915">
    <property type="entry name" value="Glyco_hydro_3_C"/>
    <property type="match status" value="1"/>
</dbReference>
<evidence type="ECO:0000256" key="8">
    <source>
        <dbReference type="ARBA" id="ARBA00023001"/>
    </source>
</evidence>
<proteinExistence type="inferred from homology"/>
<dbReference type="EC" id="3.2.1.21" evidence="13"/>
<feature type="signal peptide" evidence="14">
    <location>
        <begin position="1"/>
        <end position="18"/>
    </location>
</feature>
<dbReference type="OrthoDB" id="416222at2759"/>
<dbReference type="InterPro" id="IPR013783">
    <property type="entry name" value="Ig-like_fold"/>
</dbReference>
<dbReference type="AlphaFoldDB" id="A0A166XMC5"/>
<comment type="caution">
    <text evidence="16">The sequence shown here is derived from an EMBL/GenBank/DDBJ whole genome shotgun (WGS) entry which is preliminary data.</text>
</comment>
<dbReference type="InterPro" id="IPR017853">
    <property type="entry name" value="GH"/>
</dbReference>
<evidence type="ECO:0000256" key="1">
    <source>
        <dbReference type="ARBA" id="ARBA00000448"/>
    </source>
</evidence>
<comment type="pathway">
    <text evidence="3 13">Glycan metabolism; cellulose degradation.</text>
</comment>
<accession>A0A166XMC5</accession>
<dbReference type="Proteomes" id="UP000076744">
    <property type="component" value="Unassembled WGS sequence"/>
</dbReference>
<comment type="catalytic activity">
    <reaction evidence="1 13">
        <text>Hydrolysis of terminal, non-reducing beta-D-glucosyl residues with release of beta-D-glucose.</text>
        <dbReference type="EC" id="3.2.1.21"/>
    </reaction>
</comment>
<protein>
    <recommendedName>
        <fullName evidence="13">beta-glucosidase</fullName>
        <ecNumber evidence="13">3.2.1.21</ecNumber>
    </recommendedName>
</protein>
<dbReference type="InterPro" id="IPR001764">
    <property type="entry name" value="Glyco_hydro_3_N"/>
</dbReference>
<dbReference type="InterPro" id="IPR050288">
    <property type="entry name" value="Cellulose_deg_GH3"/>
</dbReference>
<evidence type="ECO:0000256" key="2">
    <source>
        <dbReference type="ARBA" id="ARBA00004613"/>
    </source>
</evidence>
<evidence type="ECO:0000313" key="17">
    <source>
        <dbReference type="Proteomes" id="UP000076744"/>
    </source>
</evidence>
<dbReference type="FunFam" id="3.20.20.300:FF:000002">
    <property type="entry name" value="Probable beta-glucosidase"/>
    <property type="match status" value="1"/>
</dbReference>
<evidence type="ECO:0000256" key="5">
    <source>
        <dbReference type="ARBA" id="ARBA00022525"/>
    </source>
</evidence>
<dbReference type="PRINTS" id="PR00133">
    <property type="entry name" value="GLHYDRLASE3"/>
</dbReference>
<name>A0A166XMC5_CORFA</name>
<dbReference type="SUPFAM" id="SSF52279">
    <property type="entry name" value="Beta-D-glucan exohydrolase, C-terminal domain"/>
    <property type="match status" value="1"/>
</dbReference>
<dbReference type="STRING" id="1081104.A0A166XMC5"/>
<dbReference type="InterPro" id="IPR036962">
    <property type="entry name" value="Glyco_hydro_3_N_sf"/>
</dbReference>
<dbReference type="EMBL" id="AZHB01000115">
    <property type="protein sequence ID" value="OAA35972.1"/>
    <property type="molecule type" value="Genomic_DNA"/>
</dbReference>
<evidence type="ECO:0000256" key="12">
    <source>
        <dbReference type="ARBA" id="ARBA00023326"/>
    </source>
</evidence>
<dbReference type="InterPro" id="IPR036881">
    <property type="entry name" value="Glyco_hydro_3_C_sf"/>
</dbReference>
<keyword evidence="9" id="KW-0325">Glycoprotein</keyword>
<keyword evidence="10 13" id="KW-0119">Carbohydrate metabolism</keyword>
<organism evidence="16 17">
    <name type="scientific">Cordyceps fumosorosea (strain ARSEF 2679)</name>
    <name type="common">Isaria fumosorosea</name>
    <dbReference type="NCBI Taxonomy" id="1081104"/>
    <lineage>
        <taxon>Eukaryota</taxon>
        <taxon>Fungi</taxon>
        <taxon>Dikarya</taxon>
        <taxon>Ascomycota</taxon>
        <taxon>Pezizomycotina</taxon>
        <taxon>Sordariomycetes</taxon>
        <taxon>Hypocreomycetidae</taxon>
        <taxon>Hypocreales</taxon>
        <taxon>Cordycipitaceae</taxon>
        <taxon>Cordyceps</taxon>
    </lineage>
</organism>
<keyword evidence="6 14" id="KW-0732">Signal</keyword>
<keyword evidence="17" id="KW-1185">Reference proteome</keyword>
<dbReference type="GeneID" id="30026263"/>
<dbReference type="SUPFAM" id="SSF51445">
    <property type="entry name" value="(Trans)glycosidases"/>
    <property type="match status" value="1"/>
</dbReference>
<sequence>MVAIKSLALILATYGAAALVNAGMPGNDSWAEAYEKAAALVGNMTLEEKVQLTGGVEGEQNGCVGAVAPIPRLGFPGMCLSDSGNGVRASCSWNKDLAYQRGVAMGAEFRKKGANIALGPMVGPVGRTVKGGRNWEGFTVDPYLSGALVRESVIGIQEQGVMASTKHYIANEQETDRTPDEGRLAISANVDDKTMHELYLWAFQDAVKAGSATIMCAYNRINSTNACGNDRTLNGLLKTELGFQGFVVSDWGAQHSGVTDALAGLDMGMPDTEGFWGKLLVQAVNNGSVPEDRVTDMATRIIAAWYQVHQDKDFPTPGIGMPVDVLQNHTAVDARDPAATAVLLQGAVEGHVLVKNDKQTLPFNQSLQKLSIFGYSANTPPLAYPTEGDTLATWLFGQAPIWGVDVYSSVIGPLGTLWGGGESGAITPSVFVSPQDALVAKAAQAGFTLKQDLTSAKPVVDADSSACIVFGNAWSSEGYDRPGLADNYTDTMINTVADQCSRTIVVLHNAGVRLVDGFVNHPNVTAIIFAHLPGRESGSALVSLLWGDSNPSGKLVYTVAKQDEDYGPLLNPVSNISNPDPQADFTEGVYLDYKYFEKHRIEPRYEFGFGLSYTSYDYSHITIQSPSASAANEYPTGPIVSGGQADLWDHIATVTAKIGNKGSVDGAEAAQLYVRFPGMDAKQLRGFEKPYLKAGEETVVLFDLTRRDLSVWDTVAQKWKLERGRYEVYVGRSSSNLPLKTYLTI</sequence>
<evidence type="ECO:0000256" key="4">
    <source>
        <dbReference type="ARBA" id="ARBA00005336"/>
    </source>
</evidence>
<evidence type="ECO:0000256" key="7">
    <source>
        <dbReference type="ARBA" id="ARBA00022801"/>
    </source>
</evidence>
<dbReference type="InterPro" id="IPR019800">
    <property type="entry name" value="Glyco_hydro_3_AS"/>
</dbReference>
<feature type="domain" description="Fibronectin type III-like" evidence="15">
    <location>
        <begin position="668"/>
        <end position="734"/>
    </location>
</feature>
<dbReference type="PANTHER" id="PTHR42715:SF5">
    <property type="entry name" value="BETA-GLUCOSIDASE M-RELATED"/>
    <property type="match status" value="1"/>
</dbReference>
<dbReference type="GO" id="GO:0005576">
    <property type="term" value="C:extracellular region"/>
    <property type="evidence" value="ECO:0007669"/>
    <property type="project" value="UniProtKB-SubCell"/>
</dbReference>
<dbReference type="RefSeq" id="XP_018699241.1">
    <property type="nucleotide sequence ID" value="XM_018853570.1"/>
</dbReference>
<dbReference type="InterPro" id="IPR002772">
    <property type="entry name" value="Glyco_hydro_3_C"/>
</dbReference>
<comment type="subcellular location">
    <subcellularLocation>
        <location evidence="2">Secreted</location>
    </subcellularLocation>
</comment>
<dbReference type="SMART" id="SM01217">
    <property type="entry name" value="Fn3_like"/>
    <property type="match status" value="1"/>
</dbReference>